<protein>
    <submittedName>
        <fullName evidence="2">Putative salivary secreted protein</fullName>
    </submittedName>
</protein>
<name>A0A090XBW2_IXORI</name>
<evidence type="ECO:0000256" key="1">
    <source>
        <dbReference type="SAM" id="SignalP"/>
    </source>
</evidence>
<organism evidence="2">
    <name type="scientific">Ixodes ricinus</name>
    <name type="common">Common tick</name>
    <name type="synonym">Acarus ricinus</name>
    <dbReference type="NCBI Taxonomy" id="34613"/>
    <lineage>
        <taxon>Eukaryota</taxon>
        <taxon>Metazoa</taxon>
        <taxon>Ecdysozoa</taxon>
        <taxon>Arthropoda</taxon>
        <taxon>Chelicerata</taxon>
        <taxon>Arachnida</taxon>
        <taxon>Acari</taxon>
        <taxon>Parasitiformes</taxon>
        <taxon>Ixodida</taxon>
        <taxon>Ixodoidea</taxon>
        <taxon>Ixodidae</taxon>
        <taxon>Ixodinae</taxon>
        <taxon>Ixodes</taxon>
    </lineage>
</organism>
<proteinExistence type="evidence at transcript level"/>
<evidence type="ECO:0000313" key="2">
    <source>
        <dbReference type="EMBL" id="JAC92595.1"/>
    </source>
</evidence>
<keyword evidence="1" id="KW-0732">Signal</keyword>
<feature type="chain" id="PRO_5001866937" evidence="1">
    <location>
        <begin position="19"/>
        <end position="123"/>
    </location>
</feature>
<dbReference type="EMBL" id="GBIH01002115">
    <property type="protein sequence ID" value="JAC92595.1"/>
    <property type="molecule type" value="mRNA"/>
</dbReference>
<reference evidence="2" key="1">
    <citation type="journal article" date="2015" name="PLoS Negl. Trop. Dis.">
        <title>Deep Sequencing Analysis of the Ixodes ricinus Haemocytome.</title>
        <authorList>
            <person name="Kotsyfakis M."/>
            <person name="Kopacek P."/>
            <person name="Franta Z."/>
            <person name="Pedra J.H."/>
            <person name="Ribeiro J.M."/>
        </authorList>
    </citation>
    <scope>NUCLEOTIDE SEQUENCE</scope>
</reference>
<sequence length="123" mass="14320">MHGQAKLILFGTLMIVHGIQNGVLSQWSPSPCYDDIKAVGDIFCTITGQNGFMDFLWPTFPKILVVLCKKVYLNLSIPFTVRADDIVKCPDYWKNKFDEWIQRWSENKEDARKALCDHTHRDW</sequence>
<dbReference type="AlphaFoldDB" id="A0A090XBW2"/>
<accession>A0A090XBW2</accession>
<feature type="signal peptide" evidence="1">
    <location>
        <begin position="1"/>
        <end position="18"/>
    </location>
</feature>